<dbReference type="Pfam" id="PF13650">
    <property type="entry name" value="Asp_protease_2"/>
    <property type="match status" value="2"/>
</dbReference>
<dbReference type="Gene3D" id="2.30.42.10">
    <property type="match status" value="1"/>
</dbReference>
<dbReference type="InterPro" id="IPR021109">
    <property type="entry name" value="Peptidase_aspartic_dom_sf"/>
</dbReference>
<accession>A0A160TGJ2</accession>
<dbReference type="SUPFAM" id="SSF50156">
    <property type="entry name" value="PDZ domain-like"/>
    <property type="match status" value="1"/>
</dbReference>
<dbReference type="AlphaFoldDB" id="A0A160TGJ2"/>
<name>A0A160TGJ2_9ZZZZ</name>
<proteinExistence type="predicted"/>
<dbReference type="SUPFAM" id="SSF50630">
    <property type="entry name" value="Acid proteases"/>
    <property type="match status" value="1"/>
</dbReference>
<evidence type="ECO:0008006" key="2">
    <source>
        <dbReference type="Google" id="ProtNLM"/>
    </source>
</evidence>
<dbReference type="EMBL" id="CZQE01000003">
    <property type="protein sequence ID" value="CUS43078.1"/>
    <property type="molecule type" value="Genomic_DNA"/>
</dbReference>
<evidence type="ECO:0000313" key="1">
    <source>
        <dbReference type="EMBL" id="CUS43078.1"/>
    </source>
</evidence>
<dbReference type="InterPro" id="IPR036034">
    <property type="entry name" value="PDZ_sf"/>
</dbReference>
<organism evidence="1">
    <name type="scientific">hydrothermal vent metagenome</name>
    <dbReference type="NCBI Taxonomy" id="652676"/>
    <lineage>
        <taxon>unclassified sequences</taxon>
        <taxon>metagenomes</taxon>
        <taxon>ecological metagenomes</taxon>
    </lineage>
</organism>
<sequence>MRYLAGLLLSLLAVPAFAREAPPQPILTLAADAEARWVPFELTSQDQIRFTLSLDGRPVTAVLDTAVSVTAVSRAYAGRTKLRTRGDGSAAAIGGSVGIEWADIGSIVLGGLRRTGGSVAVLDLAQAAIGGDAGVEMLVGIDMVGGYALDIDYPARRFRLLQSGRQPFQGAGAPLRVGTDRSFYLTEMWLDGLRLRPMVIDTGDGGTVTLSSDAWRTRGRPETRMTSTMSHGLGGPVVTDLTMLPELRLGTLAARDVPLNVERADGYSSGIGVAGRIGSGLLKRYRLLLDPKAGHMILAPGPEAAMVPLRSTSGLLVEARDGMLVVLHVMKGGPGEAAGWRAGERICSVDGEAPTGDWLAGEPGRTVALGLCGGGVRPLTLAAFY</sequence>
<reference evidence="1" key="1">
    <citation type="submission" date="2015-10" db="EMBL/GenBank/DDBJ databases">
        <authorList>
            <person name="Gilbert D.G."/>
        </authorList>
    </citation>
    <scope>NUCLEOTIDE SEQUENCE</scope>
</reference>
<protein>
    <recommendedName>
        <fullName evidence="2">PDZ domain-containing protein</fullName>
    </recommendedName>
</protein>
<dbReference type="Gene3D" id="2.40.70.10">
    <property type="entry name" value="Acid Proteases"/>
    <property type="match status" value="2"/>
</dbReference>
<gene>
    <name evidence="1" type="ORF">MGWOODY_Smn2995</name>
</gene>